<protein>
    <submittedName>
        <fullName evidence="2">DUF1772 domain-containing protein</fullName>
    </submittedName>
</protein>
<evidence type="ECO:0000313" key="2">
    <source>
        <dbReference type="EMBL" id="TXF90571.1"/>
    </source>
</evidence>
<dbReference type="AlphaFoldDB" id="A0A5C7FY77"/>
<name>A0A5C7FY77_9BACT</name>
<keyword evidence="1" id="KW-1133">Transmembrane helix</keyword>
<comment type="caution">
    <text evidence="2">The sequence shown here is derived from an EMBL/GenBank/DDBJ whole genome shotgun (WGS) entry which is preliminary data.</text>
</comment>
<organism evidence="2 3">
    <name type="scientific">Neolewinella aurantiaca</name>
    <dbReference type="NCBI Taxonomy" id="2602767"/>
    <lineage>
        <taxon>Bacteria</taxon>
        <taxon>Pseudomonadati</taxon>
        <taxon>Bacteroidota</taxon>
        <taxon>Saprospiria</taxon>
        <taxon>Saprospirales</taxon>
        <taxon>Lewinellaceae</taxon>
        <taxon>Neolewinella</taxon>
    </lineage>
</organism>
<accession>A0A5C7FY77</accession>
<evidence type="ECO:0000313" key="3">
    <source>
        <dbReference type="Proteomes" id="UP000321907"/>
    </source>
</evidence>
<keyword evidence="1" id="KW-0472">Membrane</keyword>
<keyword evidence="1" id="KW-0812">Transmembrane</keyword>
<proteinExistence type="predicted"/>
<feature type="transmembrane region" description="Helical" evidence="1">
    <location>
        <begin position="7"/>
        <end position="31"/>
    </location>
</feature>
<sequence length="151" mass="17082">MNDHLKYILLVLFSVFLGSQITEGVLLVPYWQSLPAPDFYAYYNTFGPAIGRFYTVLTVIAALVPIILSIIYFRSRSPGRGFALVSALFAVAFVACFYVYFKEANELFYQAAFNEAALKNELITWRQWHWGRVGLEGASLLFLVLAFGKGE</sequence>
<dbReference type="OrthoDB" id="1188771at2"/>
<evidence type="ECO:0000256" key="1">
    <source>
        <dbReference type="SAM" id="Phobius"/>
    </source>
</evidence>
<feature type="transmembrane region" description="Helical" evidence="1">
    <location>
        <begin position="51"/>
        <end position="73"/>
    </location>
</feature>
<gene>
    <name evidence="2" type="ORF">FUA23_05590</name>
</gene>
<reference evidence="2 3" key="1">
    <citation type="submission" date="2019-08" db="EMBL/GenBank/DDBJ databases">
        <title>Lewinella sp. strain SSH13 Genome sequencing and assembly.</title>
        <authorList>
            <person name="Kim I."/>
        </authorList>
    </citation>
    <scope>NUCLEOTIDE SEQUENCE [LARGE SCALE GENOMIC DNA]</scope>
    <source>
        <strain evidence="2 3">SSH13</strain>
    </source>
</reference>
<keyword evidence="3" id="KW-1185">Reference proteome</keyword>
<dbReference type="Proteomes" id="UP000321907">
    <property type="component" value="Unassembled WGS sequence"/>
</dbReference>
<dbReference type="EMBL" id="VOXD01000006">
    <property type="protein sequence ID" value="TXF90571.1"/>
    <property type="molecule type" value="Genomic_DNA"/>
</dbReference>
<dbReference type="RefSeq" id="WP_147929743.1">
    <property type="nucleotide sequence ID" value="NZ_VOXD01000006.1"/>
</dbReference>
<feature type="transmembrane region" description="Helical" evidence="1">
    <location>
        <begin position="82"/>
        <end position="101"/>
    </location>
</feature>